<keyword evidence="7" id="KW-1185">Reference proteome</keyword>
<evidence type="ECO:0000256" key="3">
    <source>
        <dbReference type="ARBA" id="ARBA00022741"/>
    </source>
</evidence>
<evidence type="ECO:0000256" key="2">
    <source>
        <dbReference type="ARBA" id="ARBA00022448"/>
    </source>
</evidence>
<comment type="caution">
    <text evidence="6">The sequence shown here is derived from an EMBL/GenBank/DDBJ whole genome shotgun (WGS) entry which is preliminary data.</text>
</comment>
<dbReference type="PANTHER" id="PTHR43820:SF4">
    <property type="entry name" value="HIGH-AFFINITY BRANCHED-CHAIN AMINO ACID TRANSPORT ATP-BINDING PROTEIN LIVF"/>
    <property type="match status" value="1"/>
</dbReference>
<dbReference type="Proteomes" id="UP000028826">
    <property type="component" value="Unassembled WGS sequence"/>
</dbReference>
<accession>A0A086Y6X0</accession>
<dbReference type="InterPro" id="IPR052156">
    <property type="entry name" value="BCAA_Transport_ATP-bd_LivF"/>
</dbReference>
<evidence type="ECO:0000313" key="6">
    <source>
        <dbReference type="EMBL" id="KFI30020.1"/>
    </source>
</evidence>
<keyword evidence="5" id="KW-0029">Amino-acid transport</keyword>
<dbReference type="SMART" id="SM00382">
    <property type="entry name" value="AAA"/>
    <property type="match status" value="1"/>
</dbReference>
<gene>
    <name evidence="6" type="ORF">CN97_14895</name>
</gene>
<dbReference type="CDD" id="cd03224">
    <property type="entry name" value="ABC_TM1139_LivF_branched"/>
    <property type="match status" value="1"/>
</dbReference>
<dbReference type="InterPro" id="IPR003593">
    <property type="entry name" value="AAA+_ATPase"/>
</dbReference>
<keyword evidence="2" id="KW-0813">Transport</keyword>
<organism evidence="6 7">
    <name type="scientific">Haematobacter massiliensis</name>
    <dbReference type="NCBI Taxonomy" id="195105"/>
    <lineage>
        <taxon>Bacteria</taxon>
        <taxon>Pseudomonadati</taxon>
        <taxon>Pseudomonadota</taxon>
        <taxon>Alphaproteobacteria</taxon>
        <taxon>Rhodobacterales</taxon>
        <taxon>Paracoccaceae</taxon>
        <taxon>Haematobacter</taxon>
    </lineage>
</organism>
<dbReference type="Gene3D" id="3.40.50.300">
    <property type="entry name" value="P-loop containing nucleotide triphosphate hydrolases"/>
    <property type="match status" value="1"/>
</dbReference>
<sequence>MLAVNGIDAGYGHIPVLRDLSMTVGDNEAVAIVGANGAGKSTLVRAILGLSAPTAGRIQLDGADIAGLPAHRMVQYGIAAVLETRGLFSELTVAEHLRLSDHAGQRAPRPESFRRMAMDEVLELFPVVREKLETRVELLSGGQQQQVCVARALLLQPRLLILDELTTGLAPKIVHEILAALNKLRSRGLSLLIVEQSIQLAAQMTERAYVMSLGRVVHEVGRGEWDRTLADGTLSKAYLHG</sequence>
<keyword evidence="4 6" id="KW-0067">ATP-binding</keyword>
<dbReference type="SUPFAM" id="SSF52540">
    <property type="entry name" value="P-loop containing nucleoside triphosphate hydrolases"/>
    <property type="match status" value="1"/>
</dbReference>
<keyword evidence="3" id="KW-0547">Nucleotide-binding</keyword>
<dbReference type="eggNOG" id="COG0410">
    <property type="taxonomic scope" value="Bacteria"/>
</dbReference>
<dbReference type="GO" id="GO:0016887">
    <property type="term" value="F:ATP hydrolysis activity"/>
    <property type="evidence" value="ECO:0007669"/>
    <property type="project" value="InterPro"/>
</dbReference>
<dbReference type="Pfam" id="PF00005">
    <property type="entry name" value="ABC_tran"/>
    <property type="match status" value="1"/>
</dbReference>
<dbReference type="PROSITE" id="PS50893">
    <property type="entry name" value="ABC_TRANSPORTER_2"/>
    <property type="match status" value="1"/>
</dbReference>
<dbReference type="PANTHER" id="PTHR43820">
    <property type="entry name" value="HIGH-AFFINITY BRANCHED-CHAIN AMINO ACID TRANSPORT ATP-BINDING PROTEIN LIVF"/>
    <property type="match status" value="1"/>
</dbReference>
<evidence type="ECO:0000256" key="4">
    <source>
        <dbReference type="ARBA" id="ARBA00022840"/>
    </source>
</evidence>
<evidence type="ECO:0000313" key="7">
    <source>
        <dbReference type="Proteomes" id="UP000028826"/>
    </source>
</evidence>
<dbReference type="STRING" id="195105.CN97_14895"/>
<dbReference type="OrthoDB" id="9806149at2"/>
<dbReference type="GO" id="GO:0005524">
    <property type="term" value="F:ATP binding"/>
    <property type="evidence" value="ECO:0007669"/>
    <property type="project" value="UniProtKB-KW"/>
</dbReference>
<evidence type="ECO:0000256" key="1">
    <source>
        <dbReference type="ARBA" id="ARBA00005417"/>
    </source>
</evidence>
<dbReference type="InterPro" id="IPR003439">
    <property type="entry name" value="ABC_transporter-like_ATP-bd"/>
</dbReference>
<comment type="similarity">
    <text evidence="1">Belongs to the ABC transporter superfamily.</text>
</comment>
<evidence type="ECO:0000256" key="5">
    <source>
        <dbReference type="ARBA" id="ARBA00022970"/>
    </source>
</evidence>
<dbReference type="GO" id="GO:0015658">
    <property type="term" value="F:branched-chain amino acid transmembrane transporter activity"/>
    <property type="evidence" value="ECO:0007669"/>
    <property type="project" value="TreeGrafter"/>
</dbReference>
<dbReference type="EMBL" id="JGYG01000004">
    <property type="protein sequence ID" value="KFI30020.1"/>
    <property type="molecule type" value="Genomic_DNA"/>
</dbReference>
<proteinExistence type="inferred from homology"/>
<protein>
    <submittedName>
        <fullName evidence="6">ABC transporter ATP-binding protein</fullName>
    </submittedName>
</protein>
<reference evidence="6 7" key="1">
    <citation type="submission" date="2014-03" db="EMBL/GenBank/DDBJ databases">
        <title>Genome of Haematobacter massiliensis CCUG 47968.</title>
        <authorList>
            <person name="Wang D."/>
            <person name="Wang G."/>
        </authorList>
    </citation>
    <scope>NUCLEOTIDE SEQUENCE [LARGE SCALE GENOMIC DNA]</scope>
    <source>
        <strain evidence="6 7">CCUG 47968</strain>
    </source>
</reference>
<dbReference type="GO" id="GO:0015807">
    <property type="term" value="P:L-amino acid transport"/>
    <property type="evidence" value="ECO:0007669"/>
    <property type="project" value="TreeGrafter"/>
</dbReference>
<dbReference type="InterPro" id="IPR027417">
    <property type="entry name" value="P-loop_NTPase"/>
</dbReference>
<dbReference type="RefSeq" id="WP_035709951.1">
    <property type="nucleotide sequence ID" value="NZ_CAMIFG010000010.1"/>
</dbReference>
<name>A0A086Y6X0_9RHOB</name>
<dbReference type="AlphaFoldDB" id="A0A086Y6X0"/>